<keyword evidence="5" id="KW-0694">RNA-binding</keyword>
<keyword evidence="5" id="KW-0699">rRNA-binding</keyword>
<dbReference type="InterPro" id="IPR002136">
    <property type="entry name" value="Ribosomal_uL4"/>
</dbReference>
<dbReference type="GO" id="GO:0019843">
    <property type="term" value="F:rRNA binding"/>
    <property type="evidence" value="ECO:0007669"/>
    <property type="project" value="UniProtKB-UniRule"/>
</dbReference>
<evidence type="ECO:0000256" key="3">
    <source>
        <dbReference type="ARBA" id="ARBA00023274"/>
    </source>
</evidence>
<comment type="similarity">
    <text evidence="1 5">Belongs to the universal ribosomal protein uL4 family.</text>
</comment>
<dbReference type="STRING" id="42253.NITMOv2_1207"/>
<dbReference type="GO" id="GO:0006412">
    <property type="term" value="P:translation"/>
    <property type="evidence" value="ECO:0007669"/>
    <property type="project" value="UniProtKB-UniRule"/>
</dbReference>
<comment type="subunit">
    <text evidence="5">Part of the 50S ribosomal subunit.</text>
</comment>
<dbReference type="Gene3D" id="3.40.1370.10">
    <property type="match status" value="1"/>
</dbReference>
<keyword evidence="3 5" id="KW-0687">Ribonucleoprotein</keyword>
<protein>
    <recommendedName>
        <fullName evidence="4 5">Large ribosomal subunit protein uL4</fullName>
    </recommendedName>
</protein>
<dbReference type="RefSeq" id="WP_053378944.1">
    <property type="nucleotide sequence ID" value="NZ_CP011801.1"/>
</dbReference>
<dbReference type="PATRIC" id="fig|42253.5.peg.1188"/>
<comment type="function">
    <text evidence="5">Forms part of the polypeptide exit tunnel.</text>
</comment>
<dbReference type="KEGG" id="nmv:NITMOv2_1207"/>
<dbReference type="InterPro" id="IPR023574">
    <property type="entry name" value="Ribosomal_uL4_dom_sf"/>
</dbReference>
<dbReference type="Pfam" id="PF00573">
    <property type="entry name" value="Ribosomal_L4"/>
    <property type="match status" value="1"/>
</dbReference>
<name>A0A0K2G9L7_NITMO</name>
<dbReference type="AlphaFoldDB" id="A0A0K2G9L7"/>
<dbReference type="PANTHER" id="PTHR10746">
    <property type="entry name" value="50S RIBOSOMAL PROTEIN L4"/>
    <property type="match status" value="1"/>
</dbReference>
<dbReference type="GO" id="GO:0005840">
    <property type="term" value="C:ribosome"/>
    <property type="evidence" value="ECO:0007669"/>
    <property type="project" value="UniProtKB-KW"/>
</dbReference>
<evidence type="ECO:0000256" key="5">
    <source>
        <dbReference type="HAMAP-Rule" id="MF_01328"/>
    </source>
</evidence>
<dbReference type="GO" id="GO:1990904">
    <property type="term" value="C:ribonucleoprotein complex"/>
    <property type="evidence" value="ECO:0007669"/>
    <property type="project" value="UniProtKB-KW"/>
</dbReference>
<feature type="region of interest" description="Disordered" evidence="6">
    <location>
        <begin position="48"/>
        <end position="78"/>
    </location>
</feature>
<dbReference type="OrthoDB" id="9803201at2"/>
<dbReference type="NCBIfam" id="TIGR03953">
    <property type="entry name" value="rplD_bact"/>
    <property type="match status" value="1"/>
</dbReference>
<dbReference type="PANTHER" id="PTHR10746:SF6">
    <property type="entry name" value="LARGE RIBOSOMAL SUBUNIT PROTEIN UL4M"/>
    <property type="match status" value="1"/>
</dbReference>
<evidence type="ECO:0000256" key="2">
    <source>
        <dbReference type="ARBA" id="ARBA00022980"/>
    </source>
</evidence>
<evidence type="ECO:0000256" key="6">
    <source>
        <dbReference type="SAM" id="MobiDB-lite"/>
    </source>
</evidence>
<proteinExistence type="inferred from homology"/>
<dbReference type="GO" id="GO:0003735">
    <property type="term" value="F:structural constituent of ribosome"/>
    <property type="evidence" value="ECO:0007669"/>
    <property type="project" value="InterPro"/>
</dbReference>
<keyword evidence="2 5" id="KW-0689">Ribosomal protein</keyword>
<evidence type="ECO:0000256" key="1">
    <source>
        <dbReference type="ARBA" id="ARBA00010528"/>
    </source>
</evidence>
<dbReference type="Proteomes" id="UP000069205">
    <property type="component" value="Chromosome"/>
</dbReference>
<evidence type="ECO:0000256" key="4">
    <source>
        <dbReference type="ARBA" id="ARBA00035244"/>
    </source>
</evidence>
<dbReference type="InterPro" id="IPR013005">
    <property type="entry name" value="Ribosomal_uL4-like"/>
</dbReference>
<comment type="function">
    <text evidence="5">One of the primary rRNA binding proteins, this protein initially binds near the 5'-end of the 23S rRNA. It is important during the early stages of 50S assembly. It makes multiple contacts with different domains of the 23S rRNA in the assembled 50S subunit and ribosome.</text>
</comment>
<dbReference type="EMBL" id="CP011801">
    <property type="protein sequence ID" value="ALA57635.1"/>
    <property type="molecule type" value="Genomic_DNA"/>
</dbReference>
<evidence type="ECO:0000313" key="7">
    <source>
        <dbReference type="EMBL" id="ALA57635.1"/>
    </source>
</evidence>
<accession>A0A0K2G9L7</accession>
<gene>
    <name evidence="5 7" type="primary">rplD</name>
    <name evidence="7" type="ORF">NITMOv2_1207</name>
</gene>
<reference evidence="7 8" key="1">
    <citation type="journal article" date="2015" name="Proc. Natl. Acad. Sci. U.S.A.">
        <title>Expanded metabolic versatility of ubiquitous nitrite-oxidizing bacteria from the genus Nitrospira.</title>
        <authorList>
            <person name="Koch H."/>
            <person name="Lucker S."/>
            <person name="Albertsen M."/>
            <person name="Kitzinger K."/>
            <person name="Herbold C."/>
            <person name="Spieck E."/>
            <person name="Nielsen P.H."/>
            <person name="Wagner M."/>
            <person name="Daims H."/>
        </authorList>
    </citation>
    <scope>NUCLEOTIDE SEQUENCE [LARGE SCALE GENOMIC DNA]</scope>
    <source>
        <strain evidence="7 8">NSP M-1</strain>
    </source>
</reference>
<dbReference type="SUPFAM" id="SSF52166">
    <property type="entry name" value="Ribosomal protein L4"/>
    <property type="match status" value="1"/>
</dbReference>
<dbReference type="HAMAP" id="MF_01328_B">
    <property type="entry name" value="Ribosomal_uL4_B"/>
    <property type="match status" value="1"/>
</dbReference>
<feature type="compositionally biased region" description="Basic residues" evidence="6">
    <location>
        <begin position="63"/>
        <end position="72"/>
    </location>
</feature>
<evidence type="ECO:0000313" key="8">
    <source>
        <dbReference type="Proteomes" id="UP000069205"/>
    </source>
</evidence>
<organism evidence="7 8">
    <name type="scientific">Nitrospira moscoviensis</name>
    <dbReference type="NCBI Taxonomy" id="42253"/>
    <lineage>
        <taxon>Bacteria</taxon>
        <taxon>Pseudomonadati</taxon>
        <taxon>Nitrospirota</taxon>
        <taxon>Nitrospiria</taxon>
        <taxon>Nitrospirales</taxon>
        <taxon>Nitrospiraceae</taxon>
        <taxon>Nitrospira</taxon>
    </lineage>
</organism>
<sequence length="207" mass="22486">MPTVDVVDLQKRKVGTVDLPQEVFGCEPRAALVHEAVVMQRACERQGTASTLRRGEVSGSGKKPWKQKHTGRARAGSLRSPVWRHGGTVFGPKPRSYAYTMPKKKYRAALQGALSGKLTDNKLIVVSDLSLDQPKTKILAKALAQFSGGDHALVIAGDGQTGVLQAAKNLEGVKVVSPDRLNVYDIVRAQVVVIPERELGRVKEVWS</sequence>
<keyword evidence="8" id="KW-1185">Reference proteome</keyword>